<dbReference type="Pfam" id="PF13640">
    <property type="entry name" value="2OG-FeII_Oxy_3"/>
    <property type="match status" value="1"/>
</dbReference>
<dbReference type="GO" id="GO:0005783">
    <property type="term" value="C:endoplasmic reticulum"/>
    <property type="evidence" value="ECO:0007669"/>
    <property type="project" value="TreeGrafter"/>
</dbReference>
<accession>A0A4P9Z339</accession>
<keyword evidence="4" id="KW-0560">Oxidoreductase</keyword>
<gene>
    <name evidence="7" type="ORF">SYNPS1DRAFT_10666</name>
    <name evidence="8" type="ORF">SYNPS1DRAFT_4440</name>
</gene>
<evidence type="ECO:0000313" key="9">
    <source>
        <dbReference type="Proteomes" id="UP000278143"/>
    </source>
</evidence>
<keyword evidence="3" id="KW-0223">Dioxygenase</keyword>
<proteinExistence type="predicted"/>
<dbReference type="EMBL" id="KZ989577">
    <property type="protein sequence ID" value="RKP25904.1"/>
    <property type="molecule type" value="Genomic_DNA"/>
</dbReference>
<evidence type="ECO:0000259" key="6">
    <source>
        <dbReference type="PROSITE" id="PS51471"/>
    </source>
</evidence>
<dbReference type="GO" id="GO:0005506">
    <property type="term" value="F:iron ion binding"/>
    <property type="evidence" value="ECO:0007669"/>
    <property type="project" value="InterPro"/>
</dbReference>
<dbReference type="InterPro" id="IPR006620">
    <property type="entry name" value="Pro_4_hyd_alph"/>
</dbReference>
<dbReference type="OrthoDB" id="1877616at2759"/>
<organism evidence="8 9">
    <name type="scientific">Syncephalis pseudoplumigaleata</name>
    <dbReference type="NCBI Taxonomy" id="1712513"/>
    <lineage>
        <taxon>Eukaryota</taxon>
        <taxon>Fungi</taxon>
        <taxon>Fungi incertae sedis</taxon>
        <taxon>Zoopagomycota</taxon>
        <taxon>Zoopagomycotina</taxon>
        <taxon>Zoopagomycetes</taxon>
        <taxon>Zoopagales</taxon>
        <taxon>Piptocephalidaceae</taxon>
        <taxon>Syncephalis</taxon>
    </lineage>
</organism>
<dbReference type="InterPro" id="IPR005123">
    <property type="entry name" value="Oxoglu/Fe-dep_dioxygenase_dom"/>
</dbReference>
<dbReference type="EMBL" id="KZ989577">
    <property type="protein sequence ID" value="RKP25910.1"/>
    <property type="molecule type" value="Genomic_DNA"/>
</dbReference>
<evidence type="ECO:0000256" key="4">
    <source>
        <dbReference type="ARBA" id="ARBA00023002"/>
    </source>
</evidence>
<evidence type="ECO:0000256" key="3">
    <source>
        <dbReference type="ARBA" id="ARBA00022964"/>
    </source>
</evidence>
<feature type="non-terminal residue" evidence="8">
    <location>
        <position position="1"/>
    </location>
</feature>
<dbReference type="PANTHER" id="PTHR10869">
    <property type="entry name" value="PROLYL 4-HYDROXYLASE ALPHA SUBUNIT"/>
    <property type="match status" value="1"/>
</dbReference>
<evidence type="ECO:0000256" key="1">
    <source>
        <dbReference type="ARBA" id="ARBA00001961"/>
    </source>
</evidence>
<dbReference type="GO" id="GO:0004656">
    <property type="term" value="F:procollagen-proline 4-dioxygenase activity"/>
    <property type="evidence" value="ECO:0007669"/>
    <property type="project" value="TreeGrafter"/>
</dbReference>
<reference evidence="9" key="1">
    <citation type="journal article" date="2018" name="Nat. Microbiol.">
        <title>Leveraging single-cell genomics to expand the fungal tree of life.</title>
        <authorList>
            <person name="Ahrendt S.R."/>
            <person name="Quandt C.A."/>
            <person name="Ciobanu D."/>
            <person name="Clum A."/>
            <person name="Salamov A."/>
            <person name="Andreopoulos B."/>
            <person name="Cheng J.F."/>
            <person name="Woyke T."/>
            <person name="Pelin A."/>
            <person name="Henrissat B."/>
            <person name="Reynolds N.K."/>
            <person name="Benny G.L."/>
            <person name="Smith M.E."/>
            <person name="James T.Y."/>
            <person name="Grigoriev I.V."/>
        </authorList>
    </citation>
    <scope>NUCLEOTIDE SEQUENCE [LARGE SCALE GENOMIC DNA]</scope>
    <source>
        <strain evidence="9">Benny S71-1</strain>
    </source>
</reference>
<evidence type="ECO:0000313" key="7">
    <source>
        <dbReference type="EMBL" id="RKP25904.1"/>
    </source>
</evidence>
<dbReference type="PROSITE" id="PS51471">
    <property type="entry name" value="FE2OG_OXY"/>
    <property type="match status" value="1"/>
</dbReference>
<comment type="cofactor">
    <cofactor evidence="1">
        <name>L-ascorbate</name>
        <dbReference type="ChEBI" id="CHEBI:38290"/>
    </cofactor>
</comment>
<dbReference type="Gene3D" id="2.60.120.620">
    <property type="entry name" value="q2cbj1_9rhob like domain"/>
    <property type="match status" value="1"/>
</dbReference>
<evidence type="ECO:0000313" key="8">
    <source>
        <dbReference type="EMBL" id="RKP25910.1"/>
    </source>
</evidence>
<dbReference type="PANTHER" id="PTHR10869:SF246">
    <property type="entry name" value="TRANSMEMBRANE PROLYL 4-HYDROXYLASE"/>
    <property type="match status" value="1"/>
</dbReference>
<dbReference type="InterPro" id="IPR044862">
    <property type="entry name" value="Pro_4_hyd_alph_FE2OG_OXY"/>
</dbReference>
<name>A0A4P9Z339_9FUNG</name>
<dbReference type="AlphaFoldDB" id="A0A4P9Z339"/>
<evidence type="ECO:0000256" key="2">
    <source>
        <dbReference type="ARBA" id="ARBA00022723"/>
    </source>
</evidence>
<protein>
    <recommendedName>
        <fullName evidence="6">Fe2OG dioxygenase domain-containing protein</fullName>
    </recommendedName>
</protein>
<keyword evidence="5" id="KW-0408">Iron</keyword>
<dbReference type="InterPro" id="IPR045054">
    <property type="entry name" value="P4HA-like"/>
</dbReference>
<reference evidence="8" key="2">
    <citation type="submission" date="2018-07" db="EMBL/GenBank/DDBJ databases">
        <title>Leveraging single-cell genomics to expand the Fungal Tree of Life.</title>
        <authorList>
            <consortium name="DOE Joint Genome Institute"/>
            <person name="Ahrendt S.R."/>
            <person name="Quandt C.A."/>
            <person name="Ciobanu D."/>
            <person name="Clum A."/>
            <person name="Salamov A."/>
            <person name="Andreopoulos B."/>
            <person name="Cheng J.-F."/>
            <person name="Woyke T."/>
            <person name="Pelin A."/>
            <person name="Henrissat B."/>
            <person name="Reynolds N."/>
            <person name="Benny G.L."/>
            <person name="Smith M.E."/>
            <person name="James T.Y."/>
            <person name="Grigoriev I.V."/>
        </authorList>
    </citation>
    <scope>NUCLEOTIDE SEQUENCE</scope>
    <source>
        <strain evidence="8">Benny S71-1</strain>
    </source>
</reference>
<evidence type="ECO:0000256" key="5">
    <source>
        <dbReference type="ARBA" id="ARBA00023004"/>
    </source>
</evidence>
<feature type="domain" description="Fe2OG dioxygenase" evidence="6">
    <location>
        <begin position="82"/>
        <end position="173"/>
    </location>
</feature>
<keyword evidence="2" id="KW-0479">Metal-binding</keyword>
<sequence>YSMHIAHRDPTVIIIDDFLQPGEAEHMISIATPKMERSRVFGDSKHSEARTSSSAYLSKSMDHVVRCIEERASFFSNISVADSEPLQVVWYTEGQEFRPHHDYIEQNDLKHDYWTRFGQRYVTFLVYLNEPDEGGSTVFPKLNLDVKPKKNSAVFWYNVGLDEKEDVRTLHGG</sequence>
<keyword evidence="9" id="KW-1185">Reference proteome</keyword>
<dbReference type="SMART" id="SM00702">
    <property type="entry name" value="P4Hc"/>
    <property type="match status" value="1"/>
</dbReference>
<dbReference type="Proteomes" id="UP000278143">
    <property type="component" value="Unassembled WGS sequence"/>
</dbReference>
<dbReference type="GO" id="GO:0031418">
    <property type="term" value="F:L-ascorbic acid binding"/>
    <property type="evidence" value="ECO:0007669"/>
    <property type="project" value="InterPro"/>
</dbReference>
<feature type="non-terminal residue" evidence="8">
    <location>
        <position position="173"/>
    </location>
</feature>